<sequence length="188" mass="21848">MVMDNCIVIDEQKMDKTLCSTLLLLVTFVLLLTSSNESRKHPDNAIKFRIGNALDEKRKQDVLDIFKTVYNIHSNDTYISNIVNNKLWLSHEMIYGEIEMGQTTCTKIKSHLDKCRFKAEFLRREDILGTVRYVMLNPGENTCNKFLSEVANCPFNEQEVQQKKVKFTVPKFNVQLFKIVLQCTSPEF</sequence>
<dbReference type="GO" id="GO:0005615">
    <property type="term" value="C:extracellular space"/>
    <property type="evidence" value="ECO:0007669"/>
    <property type="project" value="TreeGrafter"/>
</dbReference>
<organism evidence="1 2">
    <name type="scientific">Cricetulus griseus</name>
    <name type="common">Chinese hamster</name>
    <name type="synonym">Cricetulus barabensis griseus</name>
    <dbReference type="NCBI Taxonomy" id="10029"/>
    <lineage>
        <taxon>Eukaryota</taxon>
        <taxon>Metazoa</taxon>
        <taxon>Chordata</taxon>
        <taxon>Craniata</taxon>
        <taxon>Vertebrata</taxon>
        <taxon>Euteleostomi</taxon>
        <taxon>Mammalia</taxon>
        <taxon>Eutheria</taxon>
        <taxon>Euarchontoglires</taxon>
        <taxon>Glires</taxon>
        <taxon>Rodentia</taxon>
        <taxon>Myomorpha</taxon>
        <taxon>Muroidea</taxon>
        <taxon>Cricetidae</taxon>
        <taxon>Cricetinae</taxon>
        <taxon>Cricetulus</taxon>
    </lineage>
</organism>
<reference evidence="1" key="2">
    <citation type="submission" date="2025-09" db="UniProtKB">
        <authorList>
            <consortium name="Ensembl"/>
        </authorList>
    </citation>
    <scope>IDENTIFICATION</scope>
</reference>
<protein>
    <recommendedName>
        <fullName evidence="3">Cystatin domain-containing protein</fullName>
    </recommendedName>
</protein>
<dbReference type="AlphaFoldDB" id="A0A8C2MMY3"/>
<evidence type="ECO:0008006" key="3">
    <source>
        <dbReference type="Google" id="ProtNLM"/>
    </source>
</evidence>
<evidence type="ECO:0000313" key="1">
    <source>
        <dbReference type="Ensembl" id="ENSCGRP00001021494.1"/>
    </source>
</evidence>
<accession>A0A8C2MMY3</accession>
<dbReference type="Ensembl" id="ENSCGRT00001025738.1">
    <property type="protein sequence ID" value="ENSCGRP00001021494.1"/>
    <property type="gene ID" value="ENSCGRG00001020338.1"/>
</dbReference>
<dbReference type="Proteomes" id="UP000694386">
    <property type="component" value="Unplaced"/>
</dbReference>
<reference evidence="1" key="1">
    <citation type="submission" date="2025-08" db="UniProtKB">
        <authorList>
            <consortium name="Ensembl"/>
        </authorList>
    </citation>
    <scope>IDENTIFICATION</scope>
</reference>
<name>A0A8C2MMY3_CRIGR</name>
<dbReference type="GO" id="GO:0031982">
    <property type="term" value="C:vesicle"/>
    <property type="evidence" value="ECO:0007669"/>
    <property type="project" value="TreeGrafter"/>
</dbReference>
<dbReference type="SUPFAM" id="SSF54403">
    <property type="entry name" value="Cystatin/monellin"/>
    <property type="match status" value="1"/>
</dbReference>
<dbReference type="InterPro" id="IPR046350">
    <property type="entry name" value="Cystatin_sf"/>
</dbReference>
<dbReference type="GO" id="GO:0005737">
    <property type="term" value="C:cytoplasm"/>
    <property type="evidence" value="ECO:0007669"/>
    <property type="project" value="TreeGrafter"/>
</dbReference>
<proteinExistence type="predicted"/>
<evidence type="ECO:0000313" key="2">
    <source>
        <dbReference type="Proteomes" id="UP000694386"/>
    </source>
</evidence>
<dbReference type="PANTHER" id="PTHR46186:SF4">
    <property type="entry name" value="CYSTATIN 10"/>
    <property type="match status" value="1"/>
</dbReference>
<dbReference type="PANTHER" id="PTHR46186">
    <property type="entry name" value="CYSTATIN"/>
    <property type="match status" value="1"/>
</dbReference>
<dbReference type="GO" id="GO:0004869">
    <property type="term" value="F:cysteine-type endopeptidase inhibitor activity"/>
    <property type="evidence" value="ECO:0007669"/>
    <property type="project" value="TreeGrafter"/>
</dbReference>